<name>A0A1E3XAC1_9BACT</name>
<gene>
    <name evidence="9" type="ORF">SCARUB_02276</name>
</gene>
<dbReference type="UniPathway" id="UPA00070">
    <property type="reaction ID" value="UER00120"/>
</dbReference>
<dbReference type="PATRIC" id="fig|1872076.5.peg.2679"/>
<protein>
    <recommendedName>
        <fullName evidence="7">Orotidine-5'-phosphate decarboxylase</fullName>
        <ecNumber evidence="7">4.1.1.23</ecNumber>
    </recommendedName>
</protein>
<dbReference type="Pfam" id="PF00215">
    <property type="entry name" value="OMPdecase"/>
    <property type="match status" value="1"/>
</dbReference>
<feature type="non-terminal residue" evidence="9">
    <location>
        <position position="1"/>
    </location>
</feature>
<comment type="similarity">
    <text evidence="2">Belongs to the OMP decarboxylase family. Type 2 subfamily.</text>
</comment>
<evidence type="ECO:0000313" key="10">
    <source>
        <dbReference type="Proteomes" id="UP000094056"/>
    </source>
</evidence>
<dbReference type="InterPro" id="IPR001754">
    <property type="entry name" value="OMPdeCOase_dom"/>
</dbReference>
<comment type="pathway">
    <text evidence="1">Pyrimidine metabolism; UMP biosynthesis via de novo pathway; UMP from orotate: step 2/2.</text>
</comment>
<dbReference type="NCBIfam" id="TIGR02127">
    <property type="entry name" value="pyrF_sub2"/>
    <property type="match status" value="1"/>
</dbReference>
<dbReference type="EC" id="4.1.1.23" evidence="7"/>
<evidence type="ECO:0000259" key="8">
    <source>
        <dbReference type="Pfam" id="PF00215"/>
    </source>
</evidence>
<evidence type="ECO:0000256" key="3">
    <source>
        <dbReference type="ARBA" id="ARBA00022793"/>
    </source>
</evidence>
<keyword evidence="3" id="KW-0210">Decarboxylase</keyword>
<dbReference type="InterPro" id="IPR013785">
    <property type="entry name" value="Aldolase_TIM"/>
</dbReference>
<reference evidence="9 10" key="1">
    <citation type="submission" date="2016-07" db="EMBL/GenBank/DDBJ databases">
        <title>Draft genome of Scalindua rubra, obtained from a brine-seawater interface in the Red Sea, sheds light on salt adaptation in anammox bacteria.</title>
        <authorList>
            <person name="Speth D.R."/>
            <person name="Lagkouvardos I."/>
            <person name="Wang Y."/>
            <person name="Qian P.-Y."/>
            <person name="Dutilh B.E."/>
            <person name="Jetten M.S."/>
        </authorList>
    </citation>
    <scope>NUCLEOTIDE SEQUENCE [LARGE SCALE GENOMIC DNA]</scope>
    <source>
        <strain evidence="9">BSI-1</strain>
    </source>
</reference>
<evidence type="ECO:0000256" key="7">
    <source>
        <dbReference type="NCBIfam" id="TIGR02127"/>
    </source>
</evidence>
<keyword evidence="4" id="KW-0665">Pyrimidine biosynthesis</keyword>
<dbReference type="InterPro" id="IPR011060">
    <property type="entry name" value="RibuloseP-bd_barrel"/>
</dbReference>
<evidence type="ECO:0000256" key="1">
    <source>
        <dbReference type="ARBA" id="ARBA00004861"/>
    </source>
</evidence>
<evidence type="ECO:0000256" key="4">
    <source>
        <dbReference type="ARBA" id="ARBA00022975"/>
    </source>
</evidence>
<proteinExistence type="inferred from homology"/>
<dbReference type="GO" id="GO:0006207">
    <property type="term" value="P:'de novo' pyrimidine nucleobase biosynthetic process"/>
    <property type="evidence" value="ECO:0007669"/>
    <property type="project" value="InterPro"/>
</dbReference>
<dbReference type="GO" id="GO:0044205">
    <property type="term" value="P:'de novo' UMP biosynthetic process"/>
    <property type="evidence" value="ECO:0007669"/>
    <property type="project" value="UniProtKB-UniPathway"/>
</dbReference>
<dbReference type="GO" id="GO:0004590">
    <property type="term" value="F:orotidine-5'-phosphate decarboxylase activity"/>
    <property type="evidence" value="ECO:0007669"/>
    <property type="project" value="UniProtKB-UniRule"/>
</dbReference>
<comment type="caution">
    <text evidence="9">The sequence shown here is derived from an EMBL/GenBank/DDBJ whole genome shotgun (WGS) entry which is preliminary data.</text>
</comment>
<dbReference type="AlphaFoldDB" id="A0A1E3XAC1"/>
<evidence type="ECO:0000313" key="9">
    <source>
        <dbReference type="EMBL" id="ODS32572.1"/>
    </source>
</evidence>
<organism evidence="9 10">
    <name type="scientific">Candidatus Scalindua rubra</name>
    <dbReference type="NCBI Taxonomy" id="1872076"/>
    <lineage>
        <taxon>Bacteria</taxon>
        <taxon>Pseudomonadati</taxon>
        <taxon>Planctomycetota</taxon>
        <taxon>Candidatus Brocadiia</taxon>
        <taxon>Candidatus Brocadiales</taxon>
        <taxon>Candidatus Scalinduaceae</taxon>
        <taxon>Candidatus Scalindua</taxon>
    </lineage>
</organism>
<keyword evidence="5" id="KW-0456">Lyase</keyword>
<dbReference type="EMBL" id="MAYW01000056">
    <property type="protein sequence ID" value="ODS32572.1"/>
    <property type="molecule type" value="Genomic_DNA"/>
</dbReference>
<comment type="catalytic activity">
    <reaction evidence="6">
        <text>orotidine 5'-phosphate + H(+) = UMP + CO2</text>
        <dbReference type="Rhea" id="RHEA:11596"/>
        <dbReference type="ChEBI" id="CHEBI:15378"/>
        <dbReference type="ChEBI" id="CHEBI:16526"/>
        <dbReference type="ChEBI" id="CHEBI:57538"/>
        <dbReference type="ChEBI" id="CHEBI:57865"/>
        <dbReference type="EC" id="4.1.1.23"/>
    </reaction>
</comment>
<dbReference type="Gene3D" id="3.20.20.70">
    <property type="entry name" value="Aldolase class I"/>
    <property type="match status" value="1"/>
</dbReference>
<evidence type="ECO:0000256" key="2">
    <source>
        <dbReference type="ARBA" id="ARBA00008847"/>
    </source>
</evidence>
<feature type="domain" description="Orotidine 5'-phosphate decarboxylase" evidence="8">
    <location>
        <begin position="1"/>
        <end position="133"/>
    </location>
</feature>
<evidence type="ECO:0000256" key="6">
    <source>
        <dbReference type="ARBA" id="ARBA00049157"/>
    </source>
</evidence>
<dbReference type="PANTHER" id="PTHR43375">
    <property type="entry name" value="OROTIDINE 5'-PHOSPHATE DECARBOXYLASE"/>
    <property type="match status" value="1"/>
</dbReference>
<sequence length="174" mass="19690">YLGTDSVLPFIKLAKKNGKGIFILVRTSNPSSKEIQDLRYKNKTIHQIIANQVNKWGKDLIGEKGYSSIGAVVASTNPNIVSNLRDIMPNSYFLVPGYGAQRAYLRDITNCFNHDGYGAIINSSRGIIYAYNHTPWKEKYGVKHWESAVEEAIIKMNKELKEVTRKIKGKTKRL</sequence>
<accession>A0A1E3XAC1</accession>
<dbReference type="SUPFAM" id="SSF51366">
    <property type="entry name" value="Ribulose-phoshate binding barrel"/>
    <property type="match status" value="1"/>
</dbReference>
<dbReference type="InterPro" id="IPR011995">
    <property type="entry name" value="OMPdecase_type-2"/>
</dbReference>
<dbReference type="PANTHER" id="PTHR43375:SF1">
    <property type="entry name" value="OROTIDINE 5'-PHOSPHATE DECARBOXYLASE"/>
    <property type="match status" value="1"/>
</dbReference>
<dbReference type="Proteomes" id="UP000094056">
    <property type="component" value="Unassembled WGS sequence"/>
</dbReference>
<evidence type="ECO:0000256" key="5">
    <source>
        <dbReference type="ARBA" id="ARBA00023239"/>
    </source>
</evidence>